<sequence>MSSKSVYYGYEFTSFINSSNSPEEPEDHHQLKEHCFTCLLEAAA</sequence>
<accession>A0A915IL72</accession>
<dbReference type="AlphaFoldDB" id="A0A915IL72"/>
<protein>
    <submittedName>
        <fullName evidence="2">Uncharacterized protein</fullName>
    </submittedName>
</protein>
<evidence type="ECO:0000313" key="1">
    <source>
        <dbReference type="Proteomes" id="UP000887565"/>
    </source>
</evidence>
<keyword evidence="1" id="KW-1185">Reference proteome</keyword>
<organism evidence="1 2">
    <name type="scientific">Romanomermis culicivorax</name>
    <name type="common">Nematode worm</name>
    <dbReference type="NCBI Taxonomy" id="13658"/>
    <lineage>
        <taxon>Eukaryota</taxon>
        <taxon>Metazoa</taxon>
        <taxon>Ecdysozoa</taxon>
        <taxon>Nematoda</taxon>
        <taxon>Enoplea</taxon>
        <taxon>Dorylaimia</taxon>
        <taxon>Mermithida</taxon>
        <taxon>Mermithoidea</taxon>
        <taxon>Mermithidae</taxon>
        <taxon>Romanomermis</taxon>
    </lineage>
</organism>
<name>A0A915IL72_ROMCU</name>
<dbReference type="Proteomes" id="UP000887565">
    <property type="component" value="Unplaced"/>
</dbReference>
<reference evidence="2" key="1">
    <citation type="submission" date="2022-11" db="UniProtKB">
        <authorList>
            <consortium name="WormBaseParasite"/>
        </authorList>
    </citation>
    <scope>IDENTIFICATION</scope>
</reference>
<evidence type="ECO:0000313" key="2">
    <source>
        <dbReference type="WBParaSite" id="nRc.2.0.1.t14927-RA"/>
    </source>
</evidence>
<dbReference type="WBParaSite" id="nRc.2.0.1.t14927-RA">
    <property type="protein sequence ID" value="nRc.2.0.1.t14927-RA"/>
    <property type="gene ID" value="nRc.2.0.1.g14927"/>
</dbReference>
<proteinExistence type="predicted"/>